<dbReference type="InterPro" id="IPR001263">
    <property type="entry name" value="PI3K_accessory_dom"/>
</dbReference>
<dbReference type="GO" id="GO:0048015">
    <property type="term" value="P:phosphatidylinositol-mediated signaling"/>
    <property type="evidence" value="ECO:0007669"/>
    <property type="project" value="TreeGrafter"/>
</dbReference>
<dbReference type="InterPro" id="IPR015433">
    <property type="entry name" value="PI3/4_kinase"/>
</dbReference>
<dbReference type="GO" id="GO:0005768">
    <property type="term" value="C:endosome"/>
    <property type="evidence" value="ECO:0007669"/>
    <property type="project" value="TreeGrafter"/>
</dbReference>
<dbReference type="EMBL" id="JAGRRH010000009">
    <property type="protein sequence ID" value="KAG7364062.1"/>
    <property type="molecule type" value="Genomic_DNA"/>
</dbReference>
<evidence type="ECO:0000259" key="8">
    <source>
        <dbReference type="PROSITE" id="PS50290"/>
    </source>
</evidence>
<dbReference type="PROSITE" id="PS50290">
    <property type="entry name" value="PI3_4_KINASE_3"/>
    <property type="match status" value="1"/>
</dbReference>
<dbReference type="PROSITE" id="PS51545">
    <property type="entry name" value="PIK_HELICAL"/>
    <property type="match status" value="1"/>
</dbReference>
<dbReference type="AlphaFoldDB" id="A0A9K3PY25"/>
<dbReference type="InterPro" id="IPR018936">
    <property type="entry name" value="PI3/4_kinase_CS"/>
</dbReference>
<keyword evidence="4" id="KW-0418">Kinase</keyword>
<proteinExistence type="inferred from homology"/>
<keyword evidence="5" id="KW-0067">ATP-binding</keyword>
<dbReference type="GO" id="GO:0034272">
    <property type="term" value="C:phosphatidylinositol 3-kinase complex, class III, type II"/>
    <property type="evidence" value="ECO:0007669"/>
    <property type="project" value="TreeGrafter"/>
</dbReference>
<evidence type="ECO:0000313" key="11">
    <source>
        <dbReference type="EMBL" id="KAG7364062.1"/>
    </source>
</evidence>
<accession>A0A9K3PY25</accession>
<evidence type="ECO:0000259" key="9">
    <source>
        <dbReference type="PROSITE" id="PS51545"/>
    </source>
</evidence>
<feature type="domain" description="PI3K/PI4K catalytic" evidence="8">
    <location>
        <begin position="809"/>
        <end position="1079"/>
    </location>
</feature>
<dbReference type="GO" id="GO:0000045">
    <property type="term" value="P:autophagosome assembly"/>
    <property type="evidence" value="ECO:0007669"/>
    <property type="project" value="TreeGrafter"/>
</dbReference>
<dbReference type="Pfam" id="PF00454">
    <property type="entry name" value="PI3_PI4_kinase"/>
    <property type="match status" value="1"/>
</dbReference>
<dbReference type="GO" id="GO:0016303">
    <property type="term" value="F:1-phosphatidylinositol-3-kinase activity"/>
    <property type="evidence" value="ECO:0007669"/>
    <property type="project" value="UniProtKB-EC"/>
</dbReference>
<gene>
    <name evidence="11" type="ORF">IV203_037264</name>
</gene>
<evidence type="ECO:0000256" key="3">
    <source>
        <dbReference type="ARBA" id="ARBA00022741"/>
    </source>
</evidence>
<dbReference type="EC" id="2.7.1.137" evidence="1"/>
<evidence type="ECO:0000256" key="1">
    <source>
        <dbReference type="ARBA" id="ARBA00012073"/>
    </source>
</evidence>
<keyword evidence="12" id="KW-1185">Reference proteome</keyword>
<comment type="similarity">
    <text evidence="6">Belongs to the PI3/PI4-kinase family.</text>
</comment>
<dbReference type="InterPro" id="IPR000403">
    <property type="entry name" value="PI3/4_kinase_cat_dom"/>
</dbReference>
<feature type="region of interest" description="Disordered" evidence="7">
    <location>
        <begin position="620"/>
        <end position="640"/>
    </location>
</feature>
<dbReference type="PROSITE" id="PS00916">
    <property type="entry name" value="PI3_4_KINASE_2"/>
    <property type="match status" value="1"/>
</dbReference>
<evidence type="ECO:0000259" key="10">
    <source>
        <dbReference type="PROSITE" id="PS51547"/>
    </source>
</evidence>
<dbReference type="Pfam" id="PF00613">
    <property type="entry name" value="PI3Ka"/>
    <property type="match status" value="1"/>
</dbReference>
<protein>
    <recommendedName>
        <fullName evidence="1">phosphatidylinositol 3-kinase</fullName>
        <ecNumber evidence="1">2.7.1.137</ecNumber>
    </recommendedName>
</protein>
<evidence type="ECO:0000256" key="4">
    <source>
        <dbReference type="ARBA" id="ARBA00022777"/>
    </source>
</evidence>
<evidence type="ECO:0000256" key="5">
    <source>
        <dbReference type="ARBA" id="ARBA00022840"/>
    </source>
</evidence>
<feature type="region of interest" description="Disordered" evidence="7">
    <location>
        <begin position="803"/>
        <end position="826"/>
    </location>
</feature>
<keyword evidence="3" id="KW-0547">Nucleotide-binding</keyword>
<sequence>MPPRTAPSGAPVSLQDGDEKNRWVTVSWMPHASLSQSSYIALSVRSLLACLDNYSPLQTSPNHSNLCKQPEDWQVCITIHGIAGLDLIPVSSMSEFAPLVPISDSSASAKQRNDGRNWNPLVSTATHCCQWDNIIQIPMRWRDLPRDAYLKFQVTGPNDSVLYVATLPVFDAYGKLQTGLTKLPLRTPSKMDDTDRNGVAINPGLAAPSKKGDPSSWQKDDLDPAWKASRILEQLDRFEGTAKGSAAGTLGSNDNTATAAVAPSSSHQNLAAGKSFGEVPSLPWLDKVAREYCEKTIRDAEEKSELNFGLYSHNDSMEPPTAFLIVELPMFDVPVIHEETFYPKPQQGPSGSVTPLDLALYRQKKAKHGIAAESIPKSNNLAQPPPFHPLEMIPFLDYEDENDSPIDDKYRTLAHDLLRGLVDPALKPDRVQRDKLAAIIASPSHHPSREEKDLLWRFRFSLVDNRRALTKFLLAVDWTVESEVVQAAELLEQWRKRSPIEVTDALKLLGKQVAYQTNLVRAYAIDTLAAAPDEELNLYLLQLVQALKFDQEIGVNNQVSSLSTNMKSSLATFLIGRAARNVLLANYLYWYLKVELQDPAHGARYREIFAELQQTLSQTPFPTNKGEWSQAANDQSAPVRQSSGSYAAEEMGKSLSQVNNKDSHGITPFNKLVESVSKFGDKLMGTDGFSTEVDDTVAHRPSSKKNRSVWDVLSDQDLFISGIMDAQMSYSTKGKQAAKESHLRSVLAKEGYDKAKNSFPLPCAPEIMVNGVNPQTAKVFRSAVYPALIEFHVDYVARKNDFGDSSRSEKAGSSRASSSKTPSIDSNKTLHSYRVMMKTGDDLRQDQLAMMMIKLMDGLLKRASLDLFLTPYSIIATSPSSGMIEFVEESSPVSQILANNNNSIMQFFQATAPQQGAKYGIRPDVLSTYVRSVAGGCVITYLLGVGDRHLDNLMITRHGHFFHIDFGFMFGRDPKPLPPAFRLTREMVEGMGGMDSLEYRQFCSLACQAFNALRKSAGLVLNLLHLMSDAGIEDLSNNPSADAEGVIAKVEERFRLDLTDEQAERFFLNLIFECLVAIAPRLMDVFHSIAVARR</sequence>
<dbReference type="SMART" id="SM00145">
    <property type="entry name" value="PI3Ka"/>
    <property type="match status" value="1"/>
</dbReference>
<dbReference type="InterPro" id="IPR057756">
    <property type="entry name" value="PI3-kinase_type3/VPS34_cat"/>
</dbReference>
<dbReference type="PROSITE" id="PS51547">
    <property type="entry name" value="C2_PI3K"/>
    <property type="match status" value="1"/>
</dbReference>
<dbReference type="OrthoDB" id="67688at2759"/>
<evidence type="ECO:0000256" key="7">
    <source>
        <dbReference type="SAM" id="MobiDB-lite"/>
    </source>
</evidence>
<feature type="compositionally biased region" description="Basic and acidic residues" evidence="7">
    <location>
        <begin position="803"/>
        <end position="812"/>
    </location>
</feature>
<evidence type="ECO:0000313" key="12">
    <source>
        <dbReference type="Proteomes" id="UP000693970"/>
    </source>
</evidence>
<dbReference type="PANTHER" id="PTHR10048">
    <property type="entry name" value="PHOSPHATIDYLINOSITOL KINASE"/>
    <property type="match status" value="1"/>
</dbReference>
<dbReference type="Proteomes" id="UP000693970">
    <property type="component" value="Unassembled WGS sequence"/>
</dbReference>
<evidence type="ECO:0000256" key="2">
    <source>
        <dbReference type="ARBA" id="ARBA00022679"/>
    </source>
</evidence>
<dbReference type="InterPro" id="IPR002420">
    <property type="entry name" value="PI3K-type_C2_dom"/>
</dbReference>
<dbReference type="GO" id="GO:0006897">
    <property type="term" value="P:endocytosis"/>
    <property type="evidence" value="ECO:0007669"/>
    <property type="project" value="TreeGrafter"/>
</dbReference>
<dbReference type="SMART" id="SM00146">
    <property type="entry name" value="PI3Kc"/>
    <property type="match status" value="1"/>
</dbReference>
<dbReference type="GO" id="GO:0000407">
    <property type="term" value="C:phagophore assembly site"/>
    <property type="evidence" value="ECO:0007669"/>
    <property type="project" value="TreeGrafter"/>
</dbReference>
<reference evidence="11" key="1">
    <citation type="journal article" date="2021" name="Sci. Rep.">
        <title>Diploid genomic architecture of Nitzschia inconspicua, an elite biomass production diatom.</title>
        <authorList>
            <person name="Oliver A."/>
            <person name="Podell S."/>
            <person name="Pinowska A."/>
            <person name="Traller J.C."/>
            <person name="Smith S.R."/>
            <person name="McClure R."/>
            <person name="Beliaev A."/>
            <person name="Bohutskyi P."/>
            <person name="Hill E.A."/>
            <person name="Rabines A."/>
            <person name="Zheng H."/>
            <person name="Allen L.Z."/>
            <person name="Kuo A."/>
            <person name="Grigoriev I.V."/>
            <person name="Allen A.E."/>
            <person name="Hazlebeck D."/>
            <person name="Allen E.E."/>
        </authorList>
    </citation>
    <scope>NUCLEOTIDE SEQUENCE</scope>
    <source>
        <strain evidence="11">Hildebrandi</strain>
    </source>
</reference>
<reference evidence="11" key="2">
    <citation type="submission" date="2021-04" db="EMBL/GenBank/DDBJ databases">
        <authorList>
            <person name="Podell S."/>
        </authorList>
    </citation>
    <scope>NUCLEOTIDE SEQUENCE</scope>
    <source>
        <strain evidence="11">Hildebrandi</strain>
    </source>
</reference>
<organism evidence="11 12">
    <name type="scientific">Nitzschia inconspicua</name>
    <dbReference type="NCBI Taxonomy" id="303405"/>
    <lineage>
        <taxon>Eukaryota</taxon>
        <taxon>Sar</taxon>
        <taxon>Stramenopiles</taxon>
        <taxon>Ochrophyta</taxon>
        <taxon>Bacillariophyta</taxon>
        <taxon>Bacillariophyceae</taxon>
        <taxon>Bacillariophycidae</taxon>
        <taxon>Bacillariales</taxon>
        <taxon>Bacillariaceae</taxon>
        <taxon>Nitzschia</taxon>
    </lineage>
</organism>
<name>A0A9K3PY25_9STRA</name>
<feature type="region of interest" description="Disordered" evidence="7">
    <location>
        <begin position="186"/>
        <end position="221"/>
    </location>
</feature>
<feature type="compositionally biased region" description="Basic and acidic residues" evidence="7">
    <location>
        <begin position="210"/>
        <end position="221"/>
    </location>
</feature>
<dbReference type="GO" id="GO:0005524">
    <property type="term" value="F:ATP binding"/>
    <property type="evidence" value="ECO:0007669"/>
    <property type="project" value="UniProtKB-KW"/>
</dbReference>
<feature type="domain" description="PIK helical" evidence="9">
    <location>
        <begin position="422"/>
        <end position="615"/>
    </location>
</feature>
<feature type="domain" description="C2 PI3K-type" evidence="10">
    <location>
        <begin position="47"/>
        <end position="239"/>
    </location>
</feature>
<dbReference type="CDD" id="cd00896">
    <property type="entry name" value="PI3Kc_III"/>
    <property type="match status" value="1"/>
</dbReference>
<dbReference type="GO" id="GO:0005777">
    <property type="term" value="C:peroxisome"/>
    <property type="evidence" value="ECO:0007669"/>
    <property type="project" value="TreeGrafter"/>
</dbReference>
<evidence type="ECO:0000256" key="6">
    <source>
        <dbReference type="PROSITE-ProRule" id="PRU00880"/>
    </source>
</evidence>
<dbReference type="PIRSF" id="PIRSF000587">
    <property type="entry name" value="PI3K_Vps34"/>
    <property type="match status" value="1"/>
</dbReference>
<comment type="caution">
    <text evidence="11">The sequence shown here is derived from an EMBL/GenBank/DDBJ whole genome shotgun (WGS) entry which is preliminary data.</text>
</comment>
<dbReference type="FunFam" id="1.10.1070.11:FF:000002">
    <property type="entry name" value="Phosphatidylinositol 3-kinase catalytic subunit type 3"/>
    <property type="match status" value="1"/>
</dbReference>
<dbReference type="CDD" id="cd00870">
    <property type="entry name" value="PI3Ka_III"/>
    <property type="match status" value="1"/>
</dbReference>
<dbReference type="GO" id="GO:0034271">
    <property type="term" value="C:phosphatidylinositol 3-kinase complex, class III, type I"/>
    <property type="evidence" value="ECO:0007669"/>
    <property type="project" value="TreeGrafter"/>
</dbReference>
<dbReference type="InterPro" id="IPR008290">
    <property type="entry name" value="PI3K_Vps34"/>
</dbReference>
<dbReference type="PANTHER" id="PTHR10048:SF7">
    <property type="entry name" value="PHOSPHATIDYLINOSITOL 3-KINASE CATALYTIC SUBUNIT TYPE 3"/>
    <property type="match status" value="1"/>
</dbReference>
<keyword evidence="2" id="KW-0808">Transferase</keyword>